<dbReference type="InterPro" id="IPR007387">
    <property type="entry name" value="TRAP_DctQ"/>
</dbReference>
<organism evidence="12">
    <name type="scientific">Wolinella succinogenes (strain ATCC 29543 / DSM 1740 / CCUG 13145 / JCM 31913 / LMG 7466 / NCTC 11488 / FDC 602W)</name>
    <name type="common">Vibrio succinogenes</name>
    <dbReference type="NCBI Taxonomy" id="273121"/>
    <lineage>
        <taxon>Bacteria</taxon>
        <taxon>Pseudomonadati</taxon>
        <taxon>Campylobacterota</taxon>
        <taxon>Epsilonproteobacteria</taxon>
        <taxon>Campylobacterales</taxon>
        <taxon>Helicobacteraceae</taxon>
        <taxon>Wolinella</taxon>
    </lineage>
</organism>
<accession>Q7MSK1</accession>
<keyword evidence="4" id="KW-0997">Cell inner membrane</keyword>
<dbReference type="HOGENOM" id="CLU_086356_2_2_7"/>
<dbReference type="PANTHER" id="PTHR35011:SF4">
    <property type="entry name" value="SLL1102 PROTEIN"/>
    <property type="match status" value="1"/>
</dbReference>
<evidence type="ECO:0000313" key="12">
    <source>
        <dbReference type="Proteomes" id="UP000000422"/>
    </source>
</evidence>
<evidence type="ECO:0000256" key="6">
    <source>
        <dbReference type="ARBA" id="ARBA00022989"/>
    </source>
</evidence>
<evidence type="ECO:0000256" key="8">
    <source>
        <dbReference type="ARBA" id="ARBA00038436"/>
    </source>
</evidence>
<name>Q7MSK1_WOLSU</name>
<reference evidence="11 12" key="1">
    <citation type="journal article" date="2003" name="Proc. Natl. Acad. Sci. U.S.A.">
        <title>Complete genome sequence and analysis of Wolinella succinogenes.</title>
        <authorList>
            <person name="Baar C."/>
            <person name="Eppinger M."/>
            <person name="Raddatz G."/>
            <person name="Simon JM."/>
            <person name="Lanz C."/>
            <person name="Klimmek O."/>
            <person name="Nandakumar R."/>
            <person name="Gross R."/>
            <person name="Rosinus A."/>
            <person name="Keller H."/>
            <person name="Jagtap P."/>
            <person name="Linke B."/>
            <person name="Meyer F."/>
            <person name="Lederer H."/>
            <person name="Schuster S.C."/>
        </authorList>
    </citation>
    <scope>NUCLEOTIDE SEQUENCE [LARGE SCALE GENOMIC DNA]</scope>
    <source>
        <strain evidence="12">ATCC 29543 / DSM 1740 / CCUG 13145 / JCM 31913 / LMG 7466 / NCTC 11488 / FDC 602W</strain>
    </source>
</reference>
<proteinExistence type="inferred from homology"/>
<evidence type="ECO:0000256" key="3">
    <source>
        <dbReference type="ARBA" id="ARBA00022475"/>
    </source>
</evidence>
<feature type="domain" description="Tripartite ATP-independent periplasmic transporters DctQ component" evidence="10">
    <location>
        <begin position="26"/>
        <end position="156"/>
    </location>
</feature>
<dbReference type="InterPro" id="IPR055348">
    <property type="entry name" value="DctQ"/>
</dbReference>
<feature type="transmembrane region" description="Helical" evidence="9">
    <location>
        <begin position="89"/>
        <end position="111"/>
    </location>
</feature>
<keyword evidence="6 9" id="KW-1133">Transmembrane helix</keyword>
<keyword evidence="2" id="KW-0813">Transport</keyword>
<evidence type="ECO:0000256" key="2">
    <source>
        <dbReference type="ARBA" id="ARBA00022448"/>
    </source>
</evidence>
<comment type="subcellular location">
    <subcellularLocation>
        <location evidence="1">Cell inner membrane</location>
        <topology evidence="1">Multi-pass membrane protein</topology>
    </subcellularLocation>
</comment>
<evidence type="ECO:0000313" key="11">
    <source>
        <dbReference type="EMBL" id="CAE09519.1"/>
    </source>
</evidence>
<evidence type="ECO:0000256" key="5">
    <source>
        <dbReference type="ARBA" id="ARBA00022692"/>
    </source>
</evidence>
<dbReference type="KEGG" id="wsu:WS0371"/>
<evidence type="ECO:0000256" key="7">
    <source>
        <dbReference type="ARBA" id="ARBA00023136"/>
    </source>
</evidence>
<dbReference type="PANTHER" id="PTHR35011">
    <property type="entry name" value="2,3-DIKETO-L-GULONATE TRAP TRANSPORTER SMALL PERMEASE PROTEIN YIAM"/>
    <property type="match status" value="1"/>
</dbReference>
<feature type="transmembrane region" description="Helical" evidence="9">
    <location>
        <begin position="52"/>
        <end position="68"/>
    </location>
</feature>
<comment type="similarity">
    <text evidence="8">Belongs to the TRAP transporter small permease family.</text>
</comment>
<dbReference type="STRING" id="273121.WS0371"/>
<dbReference type="EMBL" id="BX571658">
    <property type="protein sequence ID" value="CAE09519.1"/>
    <property type="molecule type" value="Genomic_DNA"/>
</dbReference>
<evidence type="ECO:0000256" key="1">
    <source>
        <dbReference type="ARBA" id="ARBA00004429"/>
    </source>
</evidence>
<evidence type="ECO:0000256" key="9">
    <source>
        <dbReference type="SAM" id="Phobius"/>
    </source>
</evidence>
<dbReference type="eggNOG" id="COG4665">
    <property type="taxonomic scope" value="Bacteria"/>
</dbReference>
<feature type="transmembrane region" description="Helical" evidence="9">
    <location>
        <begin position="131"/>
        <end position="152"/>
    </location>
</feature>
<feature type="transmembrane region" description="Helical" evidence="9">
    <location>
        <begin position="20"/>
        <end position="40"/>
    </location>
</feature>
<keyword evidence="3" id="KW-1003">Cell membrane</keyword>
<protein>
    <recommendedName>
        <fullName evidence="10">Tripartite ATP-independent periplasmic transporters DctQ component domain-containing protein</fullName>
    </recommendedName>
</protein>
<gene>
    <name evidence="11" type="ordered locus">WS0371</name>
</gene>
<dbReference type="GO" id="GO:0005886">
    <property type="term" value="C:plasma membrane"/>
    <property type="evidence" value="ECO:0007669"/>
    <property type="project" value="UniProtKB-SubCell"/>
</dbReference>
<keyword evidence="7 9" id="KW-0472">Membrane</keyword>
<dbReference type="RefSeq" id="WP_011138319.1">
    <property type="nucleotide sequence ID" value="NC_005090.1"/>
</dbReference>
<dbReference type="Proteomes" id="UP000000422">
    <property type="component" value="Chromosome"/>
</dbReference>
<keyword evidence="5 9" id="KW-0812">Transmembrane</keyword>
<evidence type="ECO:0000259" key="10">
    <source>
        <dbReference type="Pfam" id="PF04290"/>
    </source>
</evidence>
<evidence type="ECO:0000256" key="4">
    <source>
        <dbReference type="ARBA" id="ARBA00022519"/>
    </source>
</evidence>
<sequence>MEKISYACDKLTQWMGKASAFLAFALVFLVLYDALSRYLFKMGSVSLQELEWHLFALMFLLGIPYALKHDKHVRLDLFYQHYSKRSKRVLWILCNLLFVLPFCAFVIWHGYDFALMSYLQNESSDSGGLPYRFLIKSAPLLAFFLVALQALSEVIKASILLRKESSC</sequence>
<keyword evidence="12" id="KW-1185">Reference proteome</keyword>
<dbReference type="AlphaFoldDB" id="Q7MSK1"/>
<dbReference type="Pfam" id="PF04290">
    <property type="entry name" value="DctQ"/>
    <property type="match status" value="1"/>
</dbReference>